<keyword evidence="3" id="KW-0285">Flavoprotein</keyword>
<keyword evidence="5" id="KW-0560">Oxidoreductase</keyword>
<sequence>MSTPNHPDRPRDGRELARAQHPERAEPADQAESTESPESPEAGRRRFIAQALAAGAVAAWWPAFRIEAARIEAARIEAAVRAGECAAPPGFPAHIALFRQAYENWSGEIRIDAMWTCSPRDPAEVVEVVNWAARNGYRVRPRGMNHNWSPLNLAPTQGCGDKVVLLDTATHLKRVRIERDAQPGRVVAQAGVLMQDLLAQMKQAGLGFAHVPAPGDLTLGGVLAIDGHGTAVPAQGETRRSGHSYGSLSNLVLALTAVVWDAGQGAYALRTFRRDEADCAAFLVHLGRALIVEATLQAGADQRLRCQSYVNIAASELFAAPGSAGRTFASFLDRSGRVETIHFPFTGNPWLKVWTPTPSLPPLVREATAPFNYPFSDSISPELAALIRDVNLGDVSRTPALGALQYTLVAAGLVFTAGFDLWGWSSDLLLYVKPTTLRVTANGYAVITSRANVQRVVHEFVGYYQARAEAYRAQGLFPVNGPVEIRVTGLDRAGEVGMAGAVEPLLSAARPVRERPEWDCAVWLDLLTLPGTPQMQAFYREVEQWVFARFSGVDALARVEWSKGWGYGAAGAWSDAAVIGESIPQSLRHGQPAGADWDAARAILNRYDPARVYASPLLDRLLP</sequence>
<dbReference type="InterPro" id="IPR036318">
    <property type="entry name" value="FAD-bd_PCMH-like_sf"/>
</dbReference>
<reference evidence="7 8" key="1">
    <citation type="submission" date="2015-11" db="EMBL/GenBank/DDBJ databases">
        <title>Genome sequences of Lysobacter enzymogenes strain C3 and Lysobacter antibioticus ATCC 29479.</title>
        <authorList>
            <person name="Kobayashi D.Y."/>
        </authorList>
    </citation>
    <scope>NUCLEOTIDE SEQUENCE [LARGE SCALE GENOMIC DNA]</scope>
    <source>
        <strain evidence="7 8">C3</strain>
    </source>
</reference>
<dbReference type="InterPro" id="IPR016167">
    <property type="entry name" value="FAD-bd_PCMH_sub1"/>
</dbReference>
<dbReference type="Gene3D" id="3.30.465.10">
    <property type="match status" value="1"/>
</dbReference>
<dbReference type="Gene3D" id="3.40.462.10">
    <property type="entry name" value="FAD-linked oxidases, C-terminal domain"/>
    <property type="match status" value="1"/>
</dbReference>
<gene>
    <name evidence="7" type="ORF">GLE_2267</name>
</gene>
<evidence type="ECO:0000313" key="8">
    <source>
        <dbReference type="Proteomes" id="UP000061569"/>
    </source>
</evidence>
<dbReference type="Pfam" id="PF09129">
    <property type="entry name" value="Chol_subst-bind"/>
    <property type="match status" value="1"/>
</dbReference>
<dbReference type="InterPro" id="IPR016166">
    <property type="entry name" value="FAD-bd_PCMH"/>
</dbReference>
<evidence type="ECO:0000256" key="5">
    <source>
        <dbReference type="ARBA" id="ARBA00023002"/>
    </source>
</evidence>
<keyword evidence="4" id="KW-0274">FAD</keyword>
<dbReference type="Pfam" id="PF01565">
    <property type="entry name" value="FAD_binding_4"/>
    <property type="match status" value="1"/>
</dbReference>
<dbReference type="PANTHER" id="PTHR43716:SF1">
    <property type="entry name" value="D-2-HYDROXYGLUTARATE DEHYDROGENASE, MITOCHONDRIAL"/>
    <property type="match status" value="1"/>
</dbReference>
<dbReference type="SUPFAM" id="SSF56176">
    <property type="entry name" value="FAD-binding/transporter-associated domain-like"/>
    <property type="match status" value="1"/>
</dbReference>
<feature type="compositionally biased region" description="Basic and acidic residues" evidence="6">
    <location>
        <begin position="1"/>
        <end position="27"/>
    </location>
</feature>
<evidence type="ECO:0000256" key="6">
    <source>
        <dbReference type="SAM" id="MobiDB-lite"/>
    </source>
</evidence>
<dbReference type="GO" id="GO:0071949">
    <property type="term" value="F:FAD binding"/>
    <property type="evidence" value="ECO:0007669"/>
    <property type="project" value="InterPro"/>
</dbReference>
<dbReference type="Gene3D" id="3.30.43.10">
    <property type="entry name" value="Uridine Diphospho-n-acetylenolpyruvylglucosamine Reductase, domain 2"/>
    <property type="match status" value="1"/>
</dbReference>
<evidence type="ECO:0000256" key="4">
    <source>
        <dbReference type="ARBA" id="ARBA00022827"/>
    </source>
</evidence>
<name>A0A0S2DGP8_LYSEN</name>
<dbReference type="STRING" id="69.GLE_2267"/>
<dbReference type="EMBL" id="CP013140">
    <property type="protein sequence ID" value="ALN57616.1"/>
    <property type="molecule type" value="Genomic_DNA"/>
</dbReference>
<comment type="cofactor">
    <cofactor evidence="1">
        <name>FAD</name>
        <dbReference type="ChEBI" id="CHEBI:57692"/>
    </cofactor>
</comment>
<dbReference type="InterPro" id="IPR016171">
    <property type="entry name" value="Vanillyl_alc_oxidase_C-sub2"/>
</dbReference>
<dbReference type="AlphaFoldDB" id="A0A0S2DGP8"/>
<dbReference type="PATRIC" id="fig|69.6.peg.2232"/>
<evidence type="ECO:0000256" key="3">
    <source>
        <dbReference type="ARBA" id="ARBA00022630"/>
    </source>
</evidence>
<dbReference type="InterPro" id="IPR016170">
    <property type="entry name" value="Cytok_DH_C_sf"/>
</dbReference>
<dbReference type="OrthoDB" id="1489106at2"/>
<evidence type="ECO:0000256" key="1">
    <source>
        <dbReference type="ARBA" id="ARBA00001974"/>
    </source>
</evidence>
<dbReference type="InterPro" id="IPR006094">
    <property type="entry name" value="Oxid_FAD_bind_N"/>
</dbReference>
<dbReference type="InterPro" id="IPR016169">
    <property type="entry name" value="FAD-bd_PCMH_sub2"/>
</dbReference>
<organism evidence="7 8">
    <name type="scientific">Lysobacter enzymogenes</name>
    <dbReference type="NCBI Taxonomy" id="69"/>
    <lineage>
        <taxon>Bacteria</taxon>
        <taxon>Pseudomonadati</taxon>
        <taxon>Pseudomonadota</taxon>
        <taxon>Gammaproteobacteria</taxon>
        <taxon>Lysobacterales</taxon>
        <taxon>Lysobacteraceae</taxon>
        <taxon>Lysobacter</taxon>
    </lineage>
</organism>
<dbReference type="InterPro" id="IPR015213">
    <property type="entry name" value="Cholesterol_OX_subst-bd"/>
</dbReference>
<proteinExistence type="inferred from homology"/>
<dbReference type="Gene3D" id="1.10.45.10">
    <property type="entry name" value="Vanillyl-alcohol Oxidase, Chain A, domain 4"/>
    <property type="match status" value="1"/>
</dbReference>
<dbReference type="Proteomes" id="UP000061569">
    <property type="component" value="Chromosome"/>
</dbReference>
<dbReference type="InterPro" id="IPR051264">
    <property type="entry name" value="FAD-oxidored/transferase_4"/>
</dbReference>
<protein>
    <submittedName>
        <fullName evidence="7">Oxidoreductase, FAD-binding</fullName>
    </submittedName>
</protein>
<dbReference type="GO" id="GO:0022904">
    <property type="term" value="P:respiratory electron transport chain"/>
    <property type="evidence" value="ECO:0007669"/>
    <property type="project" value="TreeGrafter"/>
</dbReference>
<dbReference type="KEGG" id="lez:GLE_2267"/>
<accession>A0A0S2DGP8</accession>
<dbReference type="GO" id="GO:0016491">
    <property type="term" value="F:oxidoreductase activity"/>
    <property type="evidence" value="ECO:0007669"/>
    <property type="project" value="UniProtKB-KW"/>
</dbReference>
<feature type="region of interest" description="Disordered" evidence="6">
    <location>
        <begin position="1"/>
        <end position="42"/>
    </location>
</feature>
<comment type="similarity">
    <text evidence="2">Belongs to the FAD-binding oxidoreductase/transferase type 4 family.</text>
</comment>
<evidence type="ECO:0000313" key="7">
    <source>
        <dbReference type="EMBL" id="ALN57616.1"/>
    </source>
</evidence>
<dbReference type="PROSITE" id="PS51387">
    <property type="entry name" value="FAD_PCMH"/>
    <property type="match status" value="1"/>
</dbReference>
<evidence type="ECO:0000256" key="2">
    <source>
        <dbReference type="ARBA" id="ARBA00008000"/>
    </source>
</evidence>
<dbReference type="InterPro" id="IPR016164">
    <property type="entry name" value="FAD-linked_Oxase-like_C"/>
</dbReference>
<dbReference type="SUPFAM" id="SSF55103">
    <property type="entry name" value="FAD-linked oxidases, C-terminal domain"/>
    <property type="match status" value="1"/>
</dbReference>
<dbReference type="PANTHER" id="PTHR43716">
    <property type="entry name" value="D-2-HYDROXYGLUTARATE DEHYDROGENASE, MITOCHONDRIAL"/>
    <property type="match status" value="1"/>
</dbReference>